<evidence type="ECO:0000256" key="1">
    <source>
        <dbReference type="ARBA" id="ARBA00004141"/>
    </source>
</evidence>
<keyword evidence="5 7" id="KW-0472">Membrane</keyword>
<keyword evidence="3" id="KW-0813">Transport</keyword>
<feature type="transmembrane region" description="Helical" evidence="7">
    <location>
        <begin position="226"/>
        <end position="248"/>
    </location>
</feature>
<feature type="region of interest" description="Disordered" evidence="6">
    <location>
        <begin position="57"/>
        <end position="87"/>
    </location>
</feature>
<feature type="transmembrane region" description="Helical" evidence="7">
    <location>
        <begin position="118"/>
        <end position="139"/>
    </location>
</feature>
<feature type="transmembrane region" description="Helical" evidence="7">
    <location>
        <begin position="420"/>
        <end position="445"/>
    </location>
</feature>
<dbReference type="PANTHER" id="PTHR22950">
    <property type="entry name" value="AMINO ACID TRANSPORTER"/>
    <property type="match status" value="1"/>
</dbReference>
<reference evidence="9 10" key="1">
    <citation type="journal article" date="2024" name="Nat. Commun.">
        <title>Phylogenomics reveals the evolutionary origins of lichenization in chlorophyte algae.</title>
        <authorList>
            <person name="Puginier C."/>
            <person name="Libourel C."/>
            <person name="Otte J."/>
            <person name="Skaloud P."/>
            <person name="Haon M."/>
            <person name="Grisel S."/>
            <person name="Petersen M."/>
            <person name="Berrin J.G."/>
            <person name="Delaux P.M."/>
            <person name="Dal Grande F."/>
            <person name="Keller J."/>
        </authorList>
    </citation>
    <scope>NUCLEOTIDE SEQUENCE [LARGE SCALE GENOMIC DNA]</scope>
    <source>
        <strain evidence="9 10">SAG 216-7</strain>
    </source>
</reference>
<proteinExistence type="predicted"/>
<keyword evidence="3" id="KW-0029">Amino-acid transport</keyword>
<keyword evidence="4 7" id="KW-1133">Transmembrane helix</keyword>
<name>A0ABR2YPI8_9CHLO</name>
<evidence type="ECO:0000313" key="10">
    <source>
        <dbReference type="Proteomes" id="UP001491310"/>
    </source>
</evidence>
<feature type="domain" description="Amino acid transporter transmembrane" evidence="8">
    <location>
        <begin position="93"/>
        <end position="476"/>
    </location>
</feature>
<comment type="subcellular location">
    <subcellularLocation>
        <location evidence="1">Membrane</location>
        <topology evidence="1">Multi-pass membrane protein</topology>
    </subcellularLocation>
</comment>
<evidence type="ECO:0000256" key="2">
    <source>
        <dbReference type="ARBA" id="ARBA00022692"/>
    </source>
</evidence>
<keyword evidence="2 7" id="KW-0812">Transmembrane</keyword>
<dbReference type="InterPro" id="IPR013057">
    <property type="entry name" value="AA_transpt_TM"/>
</dbReference>
<dbReference type="PANTHER" id="PTHR22950:SF461">
    <property type="entry name" value="AMINO ACID TRANSPORTER TRANSMEMBRANE DOMAIN-CONTAINING PROTEIN"/>
    <property type="match status" value="1"/>
</dbReference>
<keyword evidence="10" id="KW-1185">Reference proteome</keyword>
<comment type="caution">
    <text evidence="9">The sequence shown here is derived from an EMBL/GenBank/DDBJ whole genome shotgun (WGS) entry which is preliminary data.</text>
</comment>
<dbReference type="Pfam" id="PF01490">
    <property type="entry name" value="Aa_trans"/>
    <property type="match status" value="1"/>
</dbReference>
<feature type="transmembrane region" description="Helical" evidence="7">
    <location>
        <begin position="203"/>
        <end position="220"/>
    </location>
</feature>
<evidence type="ECO:0000256" key="3">
    <source>
        <dbReference type="ARBA" id="ARBA00022970"/>
    </source>
</evidence>
<evidence type="ECO:0000256" key="6">
    <source>
        <dbReference type="SAM" id="MobiDB-lite"/>
    </source>
</evidence>
<accession>A0ABR2YPI8</accession>
<sequence>MSQHLKDILLKRHALKRCGSTVPTAMPPTQRQSLMTVMAQATSPSYRLWPPETCDEHQSLTLGEPSCSNSPLEKGASTSSGSSERERAPWPVTLGTLLALQLGWGLWLMPAVYARMGWLPGTVAIGVLTLLTAYSGFLISRLVQTVSGAILFGDIGEAAAGAKGRNVVYGIVYTLGATRCIILQLATTESLKYAFGSSNDESLLLYGLAVAIVALVLVQVKSLSNLGWFLSFGTFGQLFAAIVVVYKLATSPRLGATTELVHAGEASTFLVAIMNIIFAYGGQFAFVEVINSMQQPKHFPGIVSFSTAIMGAGYVGIGMIGYWARGIAVPDVIIFGIGDDWLARAACNAILIQGIGQYLVNLNIWTHNILTLLARSQGGKCAAHIESSSDHHWLSWLAGTTFVVAYSFLISMTVPYFSSLVALVTSATYLICAYTIPCCFTLALLRERLPRAELALCTVLIPLSLLMSCAGVLSAFQNLMENVRGGVVLRT</sequence>
<gene>
    <name evidence="9" type="ORF">WJX75_004316</name>
</gene>
<dbReference type="Proteomes" id="UP001491310">
    <property type="component" value="Unassembled WGS sequence"/>
</dbReference>
<feature type="transmembrane region" description="Helical" evidence="7">
    <location>
        <begin position="454"/>
        <end position="476"/>
    </location>
</feature>
<evidence type="ECO:0000256" key="7">
    <source>
        <dbReference type="SAM" id="Phobius"/>
    </source>
</evidence>
<evidence type="ECO:0000259" key="8">
    <source>
        <dbReference type="Pfam" id="PF01490"/>
    </source>
</evidence>
<evidence type="ECO:0000256" key="4">
    <source>
        <dbReference type="ARBA" id="ARBA00022989"/>
    </source>
</evidence>
<organism evidence="9 10">
    <name type="scientific">Coccomyxa subellipsoidea</name>
    <dbReference type="NCBI Taxonomy" id="248742"/>
    <lineage>
        <taxon>Eukaryota</taxon>
        <taxon>Viridiplantae</taxon>
        <taxon>Chlorophyta</taxon>
        <taxon>core chlorophytes</taxon>
        <taxon>Trebouxiophyceae</taxon>
        <taxon>Trebouxiophyceae incertae sedis</taxon>
        <taxon>Coccomyxaceae</taxon>
        <taxon>Coccomyxa</taxon>
    </lineage>
</organism>
<dbReference type="EMBL" id="JALJOT010000007">
    <property type="protein sequence ID" value="KAK9908894.1"/>
    <property type="molecule type" value="Genomic_DNA"/>
</dbReference>
<evidence type="ECO:0000313" key="9">
    <source>
        <dbReference type="EMBL" id="KAK9908894.1"/>
    </source>
</evidence>
<feature type="transmembrane region" description="Helical" evidence="7">
    <location>
        <begin position="260"/>
        <end position="282"/>
    </location>
</feature>
<feature type="compositionally biased region" description="Polar residues" evidence="6">
    <location>
        <begin position="66"/>
        <end position="82"/>
    </location>
</feature>
<feature type="transmembrane region" description="Helical" evidence="7">
    <location>
        <begin position="302"/>
        <end position="324"/>
    </location>
</feature>
<protein>
    <recommendedName>
        <fullName evidence="8">Amino acid transporter transmembrane domain-containing protein</fullName>
    </recommendedName>
</protein>
<feature type="transmembrane region" description="Helical" evidence="7">
    <location>
        <begin position="393"/>
        <end position="414"/>
    </location>
</feature>
<evidence type="ECO:0000256" key="5">
    <source>
        <dbReference type="ARBA" id="ARBA00023136"/>
    </source>
</evidence>